<evidence type="ECO:0000313" key="4">
    <source>
        <dbReference type="Proteomes" id="UP000528457"/>
    </source>
</evidence>
<dbReference type="Gene3D" id="3.40.710.10">
    <property type="entry name" value="DD-peptidase/beta-lactamase superfamily"/>
    <property type="match status" value="1"/>
</dbReference>
<dbReference type="Proteomes" id="UP000528457">
    <property type="component" value="Unassembled WGS sequence"/>
</dbReference>
<feature type="chain" id="PRO_5030546144" evidence="1">
    <location>
        <begin position="21"/>
        <end position="387"/>
    </location>
</feature>
<feature type="domain" description="Beta-lactamase-related" evidence="2">
    <location>
        <begin position="35"/>
        <end position="357"/>
    </location>
</feature>
<keyword evidence="1" id="KW-0732">Signal</keyword>
<dbReference type="AlphaFoldDB" id="A0A7X0JX12"/>
<sequence length="387" mass="42540">MKIHTAILLALSASWNSAKADIHTKNTNEEHTMNMMTQVVKDYHLPSFSVAIGIGDNVVFAEAVGYADIENNRFANIETQYSVGSLAKPMTGLALAKLVDSGKVHLDDKVSKYLSNPAYTNLFTVKELASHIAGVPHDTKERDVAEFDAPRNHESPFDAFHVFESHPLLFAPGTDYKYSSNGYILLSAVIQQSAGMSYVEYLKESLWSPFNMSHTEHDTSLAGKEHEASYYAERRNDGTYTRATAQRDRSFLFGGGGFLSTPSDLVKMAQASYDNNYLANTSRKALFEPAKLRSGEANPGKYSLGWRVGKIKLDEANKGSWTALHHGGVTDKASTAYLLVIPECQASIAFASNYVPDKFWKIRGIAGRALKKYIPAGSCSKLTKPSS</sequence>
<dbReference type="InterPro" id="IPR050491">
    <property type="entry name" value="AmpC-like"/>
</dbReference>
<dbReference type="RefSeq" id="WP_166843562.1">
    <property type="nucleotide sequence ID" value="NZ_JAAONY010000005.1"/>
</dbReference>
<dbReference type="Pfam" id="PF00144">
    <property type="entry name" value="Beta-lactamase"/>
    <property type="match status" value="1"/>
</dbReference>
<organism evidence="3 4">
    <name type="scientific">Pseudoteredinibacter isoporae</name>
    <dbReference type="NCBI Taxonomy" id="570281"/>
    <lineage>
        <taxon>Bacteria</taxon>
        <taxon>Pseudomonadati</taxon>
        <taxon>Pseudomonadota</taxon>
        <taxon>Gammaproteobacteria</taxon>
        <taxon>Cellvibrionales</taxon>
        <taxon>Cellvibrionaceae</taxon>
        <taxon>Pseudoteredinibacter</taxon>
    </lineage>
</organism>
<accession>A0A7X0JX12</accession>
<evidence type="ECO:0000313" key="3">
    <source>
        <dbReference type="EMBL" id="MBB6523824.1"/>
    </source>
</evidence>
<feature type="signal peptide" evidence="1">
    <location>
        <begin position="1"/>
        <end position="20"/>
    </location>
</feature>
<name>A0A7X0JX12_9GAMM</name>
<dbReference type="InParanoid" id="A0A7X0JX12"/>
<dbReference type="SUPFAM" id="SSF56601">
    <property type="entry name" value="beta-lactamase/transpeptidase-like"/>
    <property type="match status" value="1"/>
</dbReference>
<dbReference type="FunCoup" id="A0A7X0JX12">
    <property type="interactions" value="129"/>
</dbReference>
<keyword evidence="4" id="KW-1185">Reference proteome</keyword>
<dbReference type="PANTHER" id="PTHR46825:SF9">
    <property type="entry name" value="BETA-LACTAMASE-RELATED DOMAIN-CONTAINING PROTEIN"/>
    <property type="match status" value="1"/>
</dbReference>
<reference evidence="3 4" key="1">
    <citation type="submission" date="2020-08" db="EMBL/GenBank/DDBJ databases">
        <title>Genomic Encyclopedia of Type Strains, Phase IV (KMG-IV): sequencing the most valuable type-strain genomes for metagenomic binning, comparative biology and taxonomic classification.</title>
        <authorList>
            <person name="Goeker M."/>
        </authorList>
    </citation>
    <scope>NUCLEOTIDE SEQUENCE [LARGE SCALE GENOMIC DNA]</scope>
    <source>
        <strain evidence="3 4">DSM 22368</strain>
    </source>
</reference>
<evidence type="ECO:0000259" key="2">
    <source>
        <dbReference type="Pfam" id="PF00144"/>
    </source>
</evidence>
<gene>
    <name evidence="3" type="ORF">HNR48_004139</name>
</gene>
<dbReference type="InterPro" id="IPR012338">
    <property type="entry name" value="Beta-lactam/transpept-like"/>
</dbReference>
<dbReference type="EMBL" id="JACHHT010000005">
    <property type="protein sequence ID" value="MBB6523824.1"/>
    <property type="molecule type" value="Genomic_DNA"/>
</dbReference>
<dbReference type="PANTHER" id="PTHR46825">
    <property type="entry name" value="D-ALANYL-D-ALANINE-CARBOXYPEPTIDASE/ENDOPEPTIDASE AMPH"/>
    <property type="match status" value="1"/>
</dbReference>
<protein>
    <submittedName>
        <fullName evidence="3">CubicO group peptidase (Beta-lactamase class C family)</fullName>
    </submittedName>
</protein>
<comment type="caution">
    <text evidence="3">The sequence shown here is derived from an EMBL/GenBank/DDBJ whole genome shotgun (WGS) entry which is preliminary data.</text>
</comment>
<evidence type="ECO:0000256" key="1">
    <source>
        <dbReference type="SAM" id="SignalP"/>
    </source>
</evidence>
<proteinExistence type="predicted"/>
<dbReference type="InterPro" id="IPR001466">
    <property type="entry name" value="Beta-lactam-related"/>
</dbReference>